<dbReference type="InterPro" id="IPR046341">
    <property type="entry name" value="SET_dom_sf"/>
</dbReference>
<proteinExistence type="predicted"/>
<reference evidence="1" key="1">
    <citation type="journal article" date="2023" name="Mol. Phylogenet. Evol.">
        <title>Genome-scale phylogeny and comparative genomics of the fungal order Sordariales.</title>
        <authorList>
            <person name="Hensen N."/>
            <person name="Bonometti L."/>
            <person name="Westerberg I."/>
            <person name="Brannstrom I.O."/>
            <person name="Guillou S."/>
            <person name="Cros-Aarteil S."/>
            <person name="Calhoun S."/>
            <person name="Haridas S."/>
            <person name="Kuo A."/>
            <person name="Mondo S."/>
            <person name="Pangilinan J."/>
            <person name="Riley R."/>
            <person name="LaButti K."/>
            <person name="Andreopoulos B."/>
            <person name="Lipzen A."/>
            <person name="Chen C."/>
            <person name="Yan M."/>
            <person name="Daum C."/>
            <person name="Ng V."/>
            <person name="Clum A."/>
            <person name="Steindorff A."/>
            <person name="Ohm R.A."/>
            <person name="Martin F."/>
            <person name="Silar P."/>
            <person name="Natvig D.O."/>
            <person name="Lalanne C."/>
            <person name="Gautier V."/>
            <person name="Ament-Velasquez S.L."/>
            <person name="Kruys A."/>
            <person name="Hutchinson M.I."/>
            <person name="Powell A.J."/>
            <person name="Barry K."/>
            <person name="Miller A.N."/>
            <person name="Grigoriev I.V."/>
            <person name="Debuchy R."/>
            <person name="Gladieux P."/>
            <person name="Hiltunen Thoren M."/>
            <person name="Johannesson H."/>
        </authorList>
    </citation>
    <scope>NUCLEOTIDE SEQUENCE</scope>
    <source>
        <strain evidence="1">CBS 123565</strain>
    </source>
</reference>
<name>A0AAN6ZA11_9PEZI</name>
<dbReference type="EMBL" id="MU853442">
    <property type="protein sequence ID" value="KAK4130148.1"/>
    <property type="molecule type" value="Genomic_DNA"/>
</dbReference>
<dbReference type="GO" id="GO:0016279">
    <property type="term" value="F:protein-lysine N-methyltransferase activity"/>
    <property type="evidence" value="ECO:0007669"/>
    <property type="project" value="UniProtKB-ARBA"/>
</dbReference>
<protein>
    <submittedName>
        <fullName evidence="1">SET domain-containing protein</fullName>
    </submittedName>
</protein>
<gene>
    <name evidence="1" type="ORF">BT67DRAFT_243247</name>
</gene>
<dbReference type="PANTHER" id="PTHR13271">
    <property type="entry name" value="UNCHARACTERIZED PUTATIVE METHYLTRANSFERASE"/>
    <property type="match status" value="1"/>
</dbReference>
<dbReference type="InterPro" id="IPR050600">
    <property type="entry name" value="SETD3_SETD6_MTase"/>
</dbReference>
<accession>A0AAN6ZA11</accession>
<comment type="caution">
    <text evidence="1">The sequence shown here is derived from an EMBL/GenBank/DDBJ whole genome shotgun (WGS) entry which is preliminary data.</text>
</comment>
<sequence length="382" mass="42588">MGDTMEAYEELLRWARDRGIELHGVEPRALPGRGMGIVATKPLKENERILFVPASTHRTIDTVRPEVKNSLPKGTKVHAMLAAELALDTPTSPHAIWNAVVPSRDDITAHLPLAWPDTGLHAYLPKPALALLRKQQTKLARDYAATQQTALRTIPRPHYLYTWLLVNTRTFYHAPAHAAATLPRDDHMVLQPVADLFNHADAGSAAAGFAAAGFSITASRAHAAGDEVYICYGRHGNDFLLVEYGFVLADNQWDEVGLDDAILPELSRAQKEVLDEEGFLGKYVLDRGTVCYRTQLAVRLLCVPVEEWRRFVVEGEDGGEEVQQEVDGLLVRILEKYRGTVEGTIQEIEGLDIGQPCQREVLALRWRQIRGLIDQTVERLKS</sequence>
<keyword evidence="2" id="KW-1185">Reference proteome</keyword>
<organism evidence="1 2">
    <name type="scientific">Trichocladium antarcticum</name>
    <dbReference type="NCBI Taxonomy" id="1450529"/>
    <lineage>
        <taxon>Eukaryota</taxon>
        <taxon>Fungi</taxon>
        <taxon>Dikarya</taxon>
        <taxon>Ascomycota</taxon>
        <taxon>Pezizomycotina</taxon>
        <taxon>Sordariomycetes</taxon>
        <taxon>Sordariomycetidae</taxon>
        <taxon>Sordariales</taxon>
        <taxon>Chaetomiaceae</taxon>
        <taxon>Trichocladium</taxon>
    </lineage>
</organism>
<evidence type="ECO:0000313" key="2">
    <source>
        <dbReference type="Proteomes" id="UP001304895"/>
    </source>
</evidence>
<reference evidence="1" key="2">
    <citation type="submission" date="2023-05" db="EMBL/GenBank/DDBJ databases">
        <authorList>
            <consortium name="Lawrence Berkeley National Laboratory"/>
            <person name="Steindorff A."/>
            <person name="Hensen N."/>
            <person name="Bonometti L."/>
            <person name="Westerberg I."/>
            <person name="Brannstrom I.O."/>
            <person name="Guillou S."/>
            <person name="Cros-Aarteil S."/>
            <person name="Calhoun S."/>
            <person name="Haridas S."/>
            <person name="Kuo A."/>
            <person name="Mondo S."/>
            <person name="Pangilinan J."/>
            <person name="Riley R."/>
            <person name="Labutti K."/>
            <person name="Andreopoulos B."/>
            <person name="Lipzen A."/>
            <person name="Chen C."/>
            <person name="Yanf M."/>
            <person name="Daum C."/>
            <person name="Ng V."/>
            <person name="Clum A."/>
            <person name="Ohm R."/>
            <person name="Martin F."/>
            <person name="Silar P."/>
            <person name="Natvig D."/>
            <person name="Lalanne C."/>
            <person name="Gautier V."/>
            <person name="Ament-Velasquez S.L."/>
            <person name="Kruys A."/>
            <person name="Hutchinson M.I."/>
            <person name="Powell A.J."/>
            <person name="Barry K."/>
            <person name="Miller A.N."/>
            <person name="Grigoriev I.V."/>
            <person name="Debuchy R."/>
            <person name="Gladieux P."/>
            <person name="Thoren M.H."/>
            <person name="Johannesson H."/>
        </authorList>
    </citation>
    <scope>NUCLEOTIDE SEQUENCE</scope>
    <source>
        <strain evidence="1">CBS 123565</strain>
    </source>
</reference>
<evidence type="ECO:0000313" key="1">
    <source>
        <dbReference type="EMBL" id="KAK4130148.1"/>
    </source>
</evidence>
<dbReference type="Proteomes" id="UP001304895">
    <property type="component" value="Unassembled WGS sequence"/>
</dbReference>
<dbReference type="AlphaFoldDB" id="A0AAN6ZA11"/>
<dbReference type="Gene3D" id="3.90.1410.10">
    <property type="entry name" value="set domain protein methyltransferase, domain 1"/>
    <property type="match status" value="1"/>
</dbReference>
<dbReference type="SUPFAM" id="SSF82199">
    <property type="entry name" value="SET domain"/>
    <property type="match status" value="1"/>
</dbReference>
<dbReference type="PANTHER" id="PTHR13271:SF137">
    <property type="entry name" value="SET DOMAIN-CONTAINING PROTEIN"/>
    <property type="match status" value="1"/>
</dbReference>